<dbReference type="InterPro" id="IPR029058">
    <property type="entry name" value="AB_hydrolase_fold"/>
</dbReference>
<evidence type="ECO:0000256" key="2">
    <source>
        <dbReference type="ARBA" id="ARBA00022801"/>
    </source>
</evidence>
<dbReference type="PRINTS" id="PR00111">
    <property type="entry name" value="ABHYDROLASE"/>
</dbReference>
<dbReference type="InterPro" id="IPR000073">
    <property type="entry name" value="AB_hydrolase_1"/>
</dbReference>
<dbReference type="PATRIC" id="fig|189381.12.peg.3592"/>
<dbReference type="InterPro" id="IPR050266">
    <property type="entry name" value="AB_hydrolase_sf"/>
</dbReference>
<keyword evidence="5" id="KW-1185">Reference proteome</keyword>
<comment type="similarity">
    <text evidence="1">Belongs to the peptidase S33 family.</text>
</comment>
<evidence type="ECO:0000256" key="1">
    <source>
        <dbReference type="ARBA" id="ARBA00010088"/>
    </source>
</evidence>
<dbReference type="RefSeq" id="WP_053429787.1">
    <property type="nucleotide sequence ID" value="NZ_JAMQJB010000005.1"/>
</dbReference>
<name>A0A0M0G026_9BACI</name>
<dbReference type="Pfam" id="PF00561">
    <property type="entry name" value="Abhydrolase_1"/>
    <property type="match status" value="1"/>
</dbReference>
<gene>
    <name evidence="4" type="ORF">AF331_20275</name>
</gene>
<evidence type="ECO:0000313" key="5">
    <source>
        <dbReference type="Proteomes" id="UP000037405"/>
    </source>
</evidence>
<proteinExistence type="inferred from homology"/>
<dbReference type="InterPro" id="IPR002410">
    <property type="entry name" value="Peptidase_S33"/>
</dbReference>
<protein>
    <recommendedName>
        <fullName evidence="3">AB hydrolase-1 domain-containing protein</fullName>
    </recommendedName>
</protein>
<reference evidence="5" key="1">
    <citation type="submission" date="2015-07" db="EMBL/GenBank/DDBJ databases">
        <title>Fjat-14235 jcm11544.</title>
        <authorList>
            <person name="Liu B."/>
            <person name="Wang J."/>
            <person name="Zhu Y."/>
            <person name="Liu G."/>
            <person name="Chen Q."/>
            <person name="Chen Z."/>
            <person name="Lan J."/>
            <person name="Che J."/>
            <person name="Ge C."/>
            <person name="Shi H."/>
            <person name="Pan Z."/>
            <person name="Liu X."/>
        </authorList>
    </citation>
    <scope>NUCLEOTIDE SEQUENCE [LARGE SCALE GENOMIC DNA]</scope>
    <source>
        <strain evidence="5">JCM 11544</strain>
    </source>
</reference>
<dbReference type="PANTHER" id="PTHR43798:SF33">
    <property type="entry name" value="HYDROLASE, PUTATIVE (AFU_ORTHOLOGUE AFUA_2G14860)-RELATED"/>
    <property type="match status" value="1"/>
</dbReference>
<organism evidence="4 5">
    <name type="scientific">Rossellomorea marisflavi</name>
    <dbReference type="NCBI Taxonomy" id="189381"/>
    <lineage>
        <taxon>Bacteria</taxon>
        <taxon>Bacillati</taxon>
        <taxon>Bacillota</taxon>
        <taxon>Bacilli</taxon>
        <taxon>Bacillales</taxon>
        <taxon>Bacillaceae</taxon>
        <taxon>Rossellomorea</taxon>
    </lineage>
</organism>
<dbReference type="Proteomes" id="UP000037405">
    <property type="component" value="Unassembled WGS sequence"/>
</dbReference>
<dbReference type="Gene3D" id="3.40.50.1820">
    <property type="entry name" value="alpha/beta hydrolase"/>
    <property type="match status" value="1"/>
</dbReference>
<dbReference type="AlphaFoldDB" id="A0A0M0G026"/>
<dbReference type="EMBL" id="LGUE01000008">
    <property type="protein sequence ID" value="KON83164.1"/>
    <property type="molecule type" value="Genomic_DNA"/>
</dbReference>
<dbReference type="GO" id="GO:0016020">
    <property type="term" value="C:membrane"/>
    <property type="evidence" value="ECO:0007669"/>
    <property type="project" value="TreeGrafter"/>
</dbReference>
<comment type="caution">
    <text evidence="4">The sequence shown here is derived from an EMBL/GenBank/DDBJ whole genome shotgun (WGS) entry which is preliminary data.</text>
</comment>
<dbReference type="GO" id="GO:0004177">
    <property type="term" value="F:aminopeptidase activity"/>
    <property type="evidence" value="ECO:0007669"/>
    <property type="project" value="UniProtKB-EC"/>
</dbReference>
<keyword evidence="2" id="KW-0378">Hydrolase</keyword>
<dbReference type="GO" id="GO:0006508">
    <property type="term" value="P:proteolysis"/>
    <property type="evidence" value="ECO:0007669"/>
    <property type="project" value="InterPro"/>
</dbReference>
<dbReference type="OrthoDB" id="9796770at2"/>
<dbReference type="PANTHER" id="PTHR43798">
    <property type="entry name" value="MONOACYLGLYCEROL LIPASE"/>
    <property type="match status" value="1"/>
</dbReference>
<feature type="domain" description="AB hydrolase-1" evidence="3">
    <location>
        <begin position="32"/>
        <end position="154"/>
    </location>
</feature>
<dbReference type="PRINTS" id="PR00793">
    <property type="entry name" value="PROAMNOPTASE"/>
</dbReference>
<dbReference type="SUPFAM" id="SSF53474">
    <property type="entry name" value="alpha/beta-Hydrolases"/>
    <property type="match status" value="1"/>
</dbReference>
<accession>A0A0M0G026</accession>
<evidence type="ECO:0000313" key="4">
    <source>
        <dbReference type="EMBL" id="KON83164.1"/>
    </source>
</evidence>
<sequence>MNSNETISSGYINHNNVSTYYEIRNQHIDEVPLILLAGGPGLTFNTLTSLFSLSSNRPIVSYDQIGSGLSTRSDSFEQLHLADFIEQFSTLIETLKLDKFHIIGHSWGSILATQIALVHPNRIQKLIIYSGIADWEHCLKSRKLLFKKEFPNGMTGWTNEDIQKYYYCRVPYPDYLERSLAEKDEGTNQMIWNPDINQKMAVYNAVPLLRNIHCPTLIISGKYDGISVGQAELFKEIPYSVHKQMKQSAHYAHVEEEEKFMDTVQAFLSI</sequence>
<evidence type="ECO:0000259" key="3">
    <source>
        <dbReference type="Pfam" id="PF00561"/>
    </source>
</evidence>